<organism evidence="4 5">
    <name type="scientific">Lentilactobacillus curieae</name>
    <dbReference type="NCBI Taxonomy" id="1138822"/>
    <lineage>
        <taxon>Bacteria</taxon>
        <taxon>Bacillati</taxon>
        <taxon>Bacillota</taxon>
        <taxon>Bacilli</taxon>
        <taxon>Lactobacillales</taxon>
        <taxon>Lactobacillaceae</taxon>
        <taxon>Lentilactobacillus</taxon>
    </lineage>
</organism>
<reference evidence="4 5" key="1">
    <citation type="journal article" date="2015" name="Genome Announc.">
        <title>Genome Sequence of Lactobacillus curieae CCTCC M 2011381T, a Novel Producer of Gamma-aminobutyric Acid.</title>
        <authorList>
            <person name="Wang Y."/>
            <person name="Wang Y."/>
            <person name="Lang C."/>
            <person name="Wei D."/>
            <person name="Xu P."/>
            <person name="Xie J."/>
        </authorList>
    </citation>
    <scope>NUCLEOTIDE SEQUENCE [LARGE SCALE GENOMIC DNA]</scope>
    <source>
        <strain evidence="4 5">CCTCC M 2011381</strain>
    </source>
</reference>
<dbReference type="InterPro" id="IPR009029">
    <property type="entry name" value="HMG_CoA_Rdtase_sub-bd_dom_sf"/>
</dbReference>
<dbReference type="EC" id="1.1.1.88" evidence="3"/>
<dbReference type="PROSITE" id="PS50065">
    <property type="entry name" value="HMG_COA_REDUCTASE_4"/>
    <property type="match status" value="1"/>
</dbReference>
<dbReference type="SUPFAM" id="SSF55035">
    <property type="entry name" value="NAD-binding domain of HMG-CoA reductase"/>
    <property type="match status" value="1"/>
</dbReference>
<evidence type="ECO:0000313" key="4">
    <source>
        <dbReference type="EMBL" id="AQW22356.1"/>
    </source>
</evidence>
<keyword evidence="2 3" id="KW-0560">Oxidoreductase</keyword>
<comment type="similarity">
    <text evidence="1 3">Belongs to the HMG-CoA reductase family.</text>
</comment>
<dbReference type="eggNOG" id="COG1257">
    <property type="taxonomic scope" value="Bacteria"/>
</dbReference>
<dbReference type="PROSITE" id="PS00318">
    <property type="entry name" value="HMG_COA_REDUCTASE_2"/>
    <property type="match status" value="1"/>
</dbReference>
<sequence length="423" mass="45439">MDLKYDHFYKRDYQNRKLLILEQLSQVVQGDQLLSENYDDGMAEVIENYLTNYQIPEGIATNIVVNGTEHLVPMVTEEPSVIAACSNGAKLLATMGGIKAEVQSNLVAGQVVIKTNSQSVVAQFVSKNERELLQVANQSHPSILSYATGAKRISVRVLDPEYVSVDLLVDSGEAMGANIVNSMLEAVKEYMQENLDAIEPLMAILTNDGETSLVNVSGKVSFASLETKTMSGDVVAERISAASHIAQIDPVRAATHNKGIMNGVDAAAIALGNDWRAIESAAHSFAAKRGNYRGLSNWQISDGNLVGTMTIPIPIGFVGGATRVFKLAKLNQEIAQVSDSEQEMQLIAAVGLAQNLAALKALVTEGIQRGHMSLAVKSAVIANGATPGEVSTVVERLTTLGKHDAETIKKVINEIRKERNNNG</sequence>
<keyword evidence="5" id="KW-1185">Reference proteome</keyword>
<evidence type="ECO:0000256" key="2">
    <source>
        <dbReference type="ARBA" id="ARBA00023002"/>
    </source>
</evidence>
<evidence type="ECO:0000256" key="1">
    <source>
        <dbReference type="ARBA" id="ARBA00007661"/>
    </source>
</evidence>
<accession>A0A1S6QL72</accession>
<gene>
    <name evidence="4" type="ORF">PL11_007085</name>
</gene>
<protein>
    <recommendedName>
        <fullName evidence="3">3-hydroxy-3-methylglutaryl coenzyme A reductase</fullName>
        <shortName evidence="3">HMG-CoA reductase</shortName>
        <ecNumber evidence="3">1.1.1.88</ecNumber>
    </recommendedName>
</protein>
<dbReference type="GO" id="GO:0004420">
    <property type="term" value="F:hydroxymethylglutaryl-CoA reductase (NADPH) activity"/>
    <property type="evidence" value="ECO:0007669"/>
    <property type="project" value="InterPro"/>
</dbReference>
<comment type="catalytic activity">
    <reaction evidence="3">
        <text>(R)-mevalonate + 2 NAD(+) + CoA = (3S)-3-hydroxy-3-methylglutaryl-CoA + 2 NADH + 2 H(+)</text>
        <dbReference type="Rhea" id="RHEA:14833"/>
        <dbReference type="ChEBI" id="CHEBI:15378"/>
        <dbReference type="ChEBI" id="CHEBI:36464"/>
        <dbReference type="ChEBI" id="CHEBI:43074"/>
        <dbReference type="ChEBI" id="CHEBI:57287"/>
        <dbReference type="ChEBI" id="CHEBI:57540"/>
        <dbReference type="ChEBI" id="CHEBI:57945"/>
        <dbReference type="EC" id="1.1.1.88"/>
    </reaction>
</comment>
<dbReference type="KEGG" id="lcu:PL11_007085"/>
<keyword evidence="3" id="KW-0520">NAD</keyword>
<dbReference type="InterPro" id="IPR004553">
    <property type="entry name" value="HMG_CoA_Rdtase_bac-typ"/>
</dbReference>
<dbReference type="PANTHER" id="PTHR10572">
    <property type="entry name" value="3-HYDROXY-3-METHYLGLUTARYL-COENZYME A REDUCTASE"/>
    <property type="match status" value="1"/>
</dbReference>
<dbReference type="AlphaFoldDB" id="A0A1S6QL72"/>
<dbReference type="UniPathway" id="UPA00257">
    <property type="reaction ID" value="UER00367"/>
</dbReference>
<dbReference type="CDD" id="cd00644">
    <property type="entry name" value="HMG-CoA_reductase_classII"/>
    <property type="match status" value="1"/>
</dbReference>
<dbReference type="PROSITE" id="PS01192">
    <property type="entry name" value="HMG_COA_REDUCTASE_3"/>
    <property type="match status" value="1"/>
</dbReference>
<dbReference type="Gene3D" id="1.10.8.660">
    <property type="match status" value="1"/>
</dbReference>
<dbReference type="RefSeq" id="WP_035168746.1">
    <property type="nucleotide sequence ID" value="NZ_CP018906.1"/>
</dbReference>
<dbReference type="Gene3D" id="3.90.770.10">
    <property type="entry name" value="3-hydroxy-3-methylglutaryl-coenzyme A Reductase, Chain A, domain 2"/>
    <property type="match status" value="2"/>
</dbReference>
<dbReference type="InterPro" id="IPR023076">
    <property type="entry name" value="HMG_CoA_Rdtase_CS"/>
</dbReference>
<proteinExistence type="inferred from homology"/>
<dbReference type="SUPFAM" id="SSF56542">
    <property type="entry name" value="Substrate-binding domain of HMG-CoA reductase"/>
    <property type="match status" value="1"/>
</dbReference>
<dbReference type="InterPro" id="IPR002202">
    <property type="entry name" value="HMG_CoA_Rdtase"/>
</dbReference>
<dbReference type="PANTHER" id="PTHR10572:SF24">
    <property type="entry name" value="3-HYDROXY-3-METHYLGLUTARYL-COENZYME A REDUCTASE"/>
    <property type="match status" value="1"/>
</dbReference>
<dbReference type="Pfam" id="PF00368">
    <property type="entry name" value="HMG-CoA_red"/>
    <property type="match status" value="1"/>
</dbReference>
<dbReference type="OrthoDB" id="9764892at2"/>
<dbReference type="InterPro" id="IPR009023">
    <property type="entry name" value="HMG_CoA_Rdtase_NAD(P)-bd_sf"/>
</dbReference>
<evidence type="ECO:0000313" key="5">
    <source>
        <dbReference type="Proteomes" id="UP000030361"/>
    </source>
</evidence>
<dbReference type="NCBIfam" id="TIGR00532">
    <property type="entry name" value="HMG_CoA_R_NAD"/>
    <property type="match status" value="1"/>
</dbReference>
<dbReference type="InterPro" id="IPR023074">
    <property type="entry name" value="HMG_CoA_Rdtase_cat_sf"/>
</dbReference>
<comment type="pathway">
    <text evidence="3">Metabolic intermediate metabolism; (R)-mevalonate degradation; (S)-3-hydroxy-3-methylglutaryl-CoA from (R)-mevalonate: step 1/1.</text>
</comment>
<dbReference type="EMBL" id="CP018906">
    <property type="protein sequence ID" value="AQW22356.1"/>
    <property type="molecule type" value="Genomic_DNA"/>
</dbReference>
<dbReference type="GO" id="GO:0140643">
    <property type="term" value="F:hydroxymethylglutaryl-CoA reductase (NADH) activity"/>
    <property type="evidence" value="ECO:0007669"/>
    <property type="project" value="UniProtKB-EC"/>
</dbReference>
<dbReference type="Proteomes" id="UP000030361">
    <property type="component" value="Chromosome"/>
</dbReference>
<dbReference type="GO" id="GO:0015936">
    <property type="term" value="P:coenzyme A metabolic process"/>
    <property type="evidence" value="ECO:0007669"/>
    <property type="project" value="InterPro"/>
</dbReference>
<dbReference type="PRINTS" id="PR00071">
    <property type="entry name" value="HMGCOARDTASE"/>
</dbReference>
<name>A0A1S6QL72_9LACO</name>
<evidence type="ECO:0000256" key="3">
    <source>
        <dbReference type="RuleBase" id="RU361219"/>
    </source>
</evidence>